<protein>
    <submittedName>
        <fullName evidence="2">TAXI family TRAP transporter solute-binding subunit</fullName>
    </submittedName>
</protein>
<evidence type="ECO:0000313" key="2">
    <source>
        <dbReference type="EMBL" id="HEB96849.1"/>
    </source>
</evidence>
<feature type="chain" id="PRO_5032372062" evidence="1">
    <location>
        <begin position="19"/>
        <end position="337"/>
    </location>
</feature>
<dbReference type="PANTHER" id="PTHR42941:SF1">
    <property type="entry name" value="SLL1037 PROTEIN"/>
    <property type="match status" value="1"/>
</dbReference>
<dbReference type="Pfam" id="PF16868">
    <property type="entry name" value="NMT1_3"/>
    <property type="match status" value="1"/>
</dbReference>
<dbReference type="NCBIfam" id="TIGR02122">
    <property type="entry name" value="TRAP_TAXI"/>
    <property type="match status" value="1"/>
</dbReference>
<keyword evidence="1" id="KW-0732">Signal</keyword>
<dbReference type="EMBL" id="DRKP01000123">
    <property type="protein sequence ID" value="HEB96849.1"/>
    <property type="molecule type" value="Genomic_DNA"/>
</dbReference>
<accession>A0A831RQH8</accession>
<organism evidence="2">
    <name type="scientific">Sedimenticola thiotaurini</name>
    <dbReference type="NCBI Taxonomy" id="1543721"/>
    <lineage>
        <taxon>Bacteria</taxon>
        <taxon>Pseudomonadati</taxon>
        <taxon>Pseudomonadota</taxon>
        <taxon>Gammaproteobacteria</taxon>
        <taxon>Chromatiales</taxon>
        <taxon>Sedimenticolaceae</taxon>
        <taxon>Sedimenticola</taxon>
    </lineage>
</organism>
<evidence type="ECO:0000256" key="1">
    <source>
        <dbReference type="SAM" id="SignalP"/>
    </source>
</evidence>
<dbReference type="PANTHER" id="PTHR42941">
    <property type="entry name" value="SLL1037 PROTEIN"/>
    <property type="match status" value="1"/>
</dbReference>
<dbReference type="AlphaFoldDB" id="A0A831RQH8"/>
<gene>
    <name evidence="2" type="ORF">ENI96_10525</name>
</gene>
<dbReference type="SUPFAM" id="SSF53850">
    <property type="entry name" value="Periplasmic binding protein-like II"/>
    <property type="match status" value="1"/>
</dbReference>
<comment type="caution">
    <text evidence="2">The sequence shown here is derived from an EMBL/GenBank/DDBJ whole genome shotgun (WGS) entry which is preliminary data.</text>
</comment>
<dbReference type="CDD" id="cd13520">
    <property type="entry name" value="PBP2_TAXI_TRAP"/>
    <property type="match status" value="1"/>
</dbReference>
<reference evidence="2" key="1">
    <citation type="journal article" date="2020" name="mSystems">
        <title>Genome- and Community-Level Interaction Insights into Carbon Utilization and Element Cycling Functions of Hydrothermarchaeota in Hydrothermal Sediment.</title>
        <authorList>
            <person name="Zhou Z."/>
            <person name="Liu Y."/>
            <person name="Xu W."/>
            <person name="Pan J."/>
            <person name="Luo Z.H."/>
            <person name="Li M."/>
        </authorList>
    </citation>
    <scope>NUCLEOTIDE SEQUENCE [LARGE SCALE GENOMIC DNA]</scope>
    <source>
        <strain evidence="2">HyVt-443</strain>
    </source>
</reference>
<sequence length="337" mass="36687">MKKGLTLLLLWLSMTALPATLQSAETLKLFRIGTGGEGGTYYPIGQLIARATSGPPGAAGCRDEEPCGVPGLLAVAQAANGSVANVADIQRGILESGFSQSDVAHWAYTGSETFRGEPPMHRLRTIASLYSESIHLVTRRGSGIRGIRDLKGRRVALDEPGSGTLIDAEILLRAFGLSRENMTIEYAKYELAAKKMRNGSLDAFFIVAGYPAKAISRLLRDEGIDLVPIEGPEVDAILRDYPFFSSGEIPAGAYRGLTRAIPTINVRAQWLTSAALDDELIYRITRNLWSSRSLRMLREGHPKGREIRLDHALDALAVPLHPGAARFYREQGMLKDS</sequence>
<dbReference type="InterPro" id="IPR011852">
    <property type="entry name" value="TRAP_TAXI"/>
</dbReference>
<dbReference type="Gene3D" id="3.40.190.10">
    <property type="entry name" value="Periplasmic binding protein-like II"/>
    <property type="match status" value="2"/>
</dbReference>
<name>A0A831RQH8_9GAMM</name>
<feature type="signal peptide" evidence="1">
    <location>
        <begin position="1"/>
        <end position="18"/>
    </location>
</feature>
<dbReference type="Proteomes" id="UP000886251">
    <property type="component" value="Unassembled WGS sequence"/>
</dbReference>
<proteinExistence type="predicted"/>